<dbReference type="OrthoDB" id="9809999at2"/>
<proteinExistence type="predicted"/>
<dbReference type="AlphaFoldDB" id="A0A2A9DNV5"/>
<gene>
    <name evidence="4" type="ORF">ATK06_0671</name>
</gene>
<dbReference type="InterPro" id="IPR019195">
    <property type="entry name" value="ABC_ATPase_put"/>
</dbReference>
<dbReference type="InterPro" id="IPR046833">
    <property type="entry name" value="ABC_N"/>
</dbReference>
<dbReference type="STRING" id="1724.GCA_001044175_00059"/>
<dbReference type="EMBL" id="PDJF01000001">
    <property type="protein sequence ID" value="PFG27600.1"/>
    <property type="molecule type" value="Genomic_DNA"/>
</dbReference>
<dbReference type="Pfam" id="PF20446">
    <property type="entry name" value="ABC_N"/>
    <property type="match status" value="1"/>
</dbReference>
<reference evidence="4 5" key="1">
    <citation type="submission" date="2017-10" db="EMBL/GenBank/DDBJ databases">
        <title>Sequencing the genomes of 1000 actinobacteria strains.</title>
        <authorList>
            <person name="Klenk H.-P."/>
        </authorList>
    </citation>
    <scope>NUCLEOTIDE SEQUENCE [LARGE SCALE GENOMIC DNA]</scope>
    <source>
        <strain evidence="4 5">DSM 20688</strain>
    </source>
</reference>
<dbReference type="Proteomes" id="UP000221653">
    <property type="component" value="Unassembled WGS sequence"/>
</dbReference>
<feature type="domain" description="ATPase of the ABC class C-terminal" evidence="1">
    <location>
        <begin position="159"/>
        <end position="398"/>
    </location>
</feature>
<dbReference type="PANTHER" id="PTHR38149">
    <property type="entry name" value="ATPASE"/>
    <property type="match status" value="1"/>
</dbReference>
<dbReference type="Pfam" id="PF21117">
    <property type="entry name" value="MRB1590_C"/>
    <property type="match status" value="1"/>
</dbReference>
<dbReference type="SUPFAM" id="SSF52540">
    <property type="entry name" value="P-loop containing nucleoside triphosphate hydrolases"/>
    <property type="match status" value="1"/>
</dbReference>
<evidence type="ECO:0000259" key="1">
    <source>
        <dbReference type="Pfam" id="PF09818"/>
    </source>
</evidence>
<dbReference type="Gene3D" id="3.40.50.300">
    <property type="entry name" value="P-loop containing nucleotide triphosphate hydrolases"/>
    <property type="match status" value="1"/>
</dbReference>
<feature type="domain" description="ATPase of the ABC class N-terminal" evidence="2">
    <location>
        <begin position="10"/>
        <end position="150"/>
    </location>
</feature>
<feature type="domain" description="MRB1590-like C-terminal" evidence="3">
    <location>
        <begin position="429"/>
        <end position="511"/>
    </location>
</feature>
<evidence type="ECO:0000259" key="2">
    <source>
        <dbReference type="Pfam" id="PF20446"/>
    </source>
</evidence>
<dbReference type="RefSeq" id="WP_098388835.1">
    <property type="nucleotide sequence ID" value="NZ_LS483464.1"/>
</dbReference>
<dbReference type="Pfam" id="PF09818">
    <property type="entry name" value="ABC_ATPase"/>
    <property type="match status" value="1"/>
</dbReference>
<evidence type="ECO:0000313" key="5">
    <source>
        <dbReference type="Proteomes" id="UP000221653"/>
    </source>
</evidence>
<accession>A0A2A9DNV5</accession>
<evidence type="ECO:0000313" key="4">
    <source>
        <dbReference type="EMBL" id="PFG27600.1"/>
    </source>
</evidence>
<organism evidence="4 5">
    <name type="scientific">Corynebacterium renale</name>
    <dbReference type="NCBI Taxonomy" id="1724"/>
    <lineage>
        <taxon>Bacteria</taxon>
        <taxon>Bacillati</taxon>
        <taxon>Actinomycetota</taxon>
        <taxon>Actinomycetes</taxon>
        <taxon>Mycobacteriales</taxon>
        <taxon>Corynebacteriaceae</taxon>
        <taxon>Corynebacterium</taxon>
    </lineage>
</organism>
<dbReference type="InterPro" id="IPR049069">
    <property type="entry name" value="MRB1590-like_C"/>
</dbReference>
<dbReference type="PANTHER" id="PTHR38149:SF1">
    <property type="entry name" value="ATPASE"/>
    <property type="match status" value="1"/>
</dbReference>
<protein>
    <submittedName>
        <fullName evidence="4">Putative ABC-class ATPase</fullName>
    </submittedName>
</protein>
<name>A0A2A9DNV5_9CORY</name>
<sequence length="512" mass="55465">MSLPITLDEFADKLDNLNNKNYGAYKSLAGVRVDIAPGIVLVLDKVQADPFAPPSLAHVEIADHALDGTEALAVEDLLARRLRDAFRGNRDLQVGHVGQEIIERTVANTRSDVWVLRFTVALPARGRRIMGYAANTLLTEVLPPLIDDVVDIPDTDWDNAADNLERQESIRAQLAERGLVAFVADGSILPREAGNRDTPADNAVPFTAPSELAVEIDGVRGMGIPEGVTVIVGGGYHGKSTLLRALQLGVYPHVAGDGREGVVTRPDAVALRAEDGRCITGVDISAFINGLPGGQDTTAFSTQNASGSTSQAANLIEALEVGTSALLIDEDTSATNFMMRDERMRALIKSEPITPLQDRVRDLPCSTVIVTGGSSAFLDEADTIIMMEEFVPSVVSWESEPRERGTFEVPAARSLKLENPEKRKPASPKGRALVRYGRDVINLGAAEQLNDPQQTVAIAHAIDLLEEKSLDEVMAMPLEEWSPYSHNPGLYARPRRHEVMVAVNRWRGLQVG</sequence>
<comment type="caution">
    <text evidence="4">The sequence shown here is derived from an EMBL/GenBank/DDBJ whole genome shotgun (WGS) entry which is preliminary data.</text>
</comment>
<evidence type="ECO:0000259" key="3">
    <source>
        <dbReference type="Pfam" id="PF21117"/>
    </source>
</evidence>
<dbReference type="InterPro" id="IPR046834">
    <property type="entry name" value="ABC_ATPase_C"/>
</dbReference>
<dbReference type="InterPro" id="IPR027417">
    <property type="entry name" value="P-loop_NTPase"/>
</dbReference>
<keyword evidence="5" id="KW-1185">Reference proteome</keyword>